<organism evidence="2">
    <name type="scientific">Daucus carota subsp. sativus</name>
    <name type="common">Carrot</name>
    <dbReference type="NCBI Taxonomy" id="79200"/>
    <lineage>
        <taxon>Eukaryota</taxon>
        <taxon>Viridiplantae</taxon>
        <taxon>Streptophyta</taxon>
        <taxon>Embryophyta</taxon>
        <taxon>Tracheophyta</taxon>
        <taxon>Spermatophyta</taxon>
        <taxon>Magnoliopsida</taxon>
        <taxon>eudicotyledons</taxon>
        <taxon>Gunneridae</taxon>
        <taxon>Pentapetalae</taxon>
        <taxon>asterids</taxon>
        <taxon>campanulids</taxon>
        <taxon>Apiales</taxon>
        <taxon>Apiaceae</taxon>
        <taxon>Apioideae</taxon>
        <taxon>Scandiceae</taxon>
        <taxon>Daucinae</taxon>
        <taxon>Daucus</taxon>
        <taxon>Daucus sect. Daucus</taxon>
    </lineage>
</organism>
<dbReference type="AlphaFoldDB" id="A0A166D9S0"/>
<feature type="compositionally biased region" description="Acidic residues" evidence="1">
    <location>
        <begin position="190"/>
        <end position="199"/>
    </location>
</feature>
<comment type="caution">
    <text evidence="2">The sequence shown here is derived from an EMBL/GenBank/DDBJ whole genome shotgun (WGS) entry which is preliminary data.</text>
</comment>
<evidence type="ECO:0000313" key="2">
    <source>
        <dbReference type="EMBL" id="KZN04976.1"/>
    </source>
</evidence>
<accession>A0A166D9S0</accession>
<gene>
    <name evidence="2" type="ORF">DCAR_005813</name>
</gene>
<evidence type="ECO:0000256" key="1">
    <source>
        <dbReference type="SAM" id="MobiDB-lite"/>
    </source>
</evidence>
<dbReference type="Gramene" id="KZN04976">
    <property type="protein sequence ID" value="KZN04976"/>
    <property type="gene ID" value="DCAR_005813"/>
</dbReference>
<feature type="compositionally biased region" description="Basic and acidic residues" evidence="1">
    <location>
        <begin position="171"/>
        <end position="188"/>
    </location>
</feature>
<name>A0A166D9S0_DAUCS</name>
<reference evidence="2" key="1">
    <citation type="journal article" date="2016" name="Nat. Genet.">
        <title>A high-quality carrot genome assembly provides new insights into carotenoid accumulation and asterid genome evolution.</title>
        <authorList>
            <person name="Iorizzo M."/>
            <person name="Ellison S."/>
            <person name="Senalik D."/>
            <person name="Zeng P."/>
            <person name="Satapoomin P."/>
            <person name="Huang J."/>
            <person name="Bowman M."/>
            <person name="Iovene M."/>
            <person name="Sanseverino W."/>
            <person name="Cavagnaro P."/>
            <person name="Yildiz M."/>
            <person name="Macko-Podgorni A."/>
            <person name="Moranska E."/>
            <person name="Grzebelus E."/>
            <person name="Grzebelus D."/>
            <person name="Ashrafi H."/>
            <person name="Zheng Z."/>
            <person name="Cheng S."/>
            <person name="Spooner D."/>
            <person name="Van Deynze A."/>
            <person name="Simon P."/>
        </authorList>
    </citation>
    <scope>NUCLEOTIDE SEQUENCE [LARGE SCALE GENOMIC DNA]</scope>
    <source>
        <tissue evidence="2">Leaf</tissue>
    </source>
</reference>
<proteinExistence type="predicted"/>
<feature type="region of interest" description="Disordered" evidence="1">
    <location>
        <begin position="171"/>
        <end position="199"/>
    </location>
</feature>
<sequence>MNYEEREVRKKGYSLEEARSKMTECRKELRNRDSEGDSNEVDTTFSESMRYDVKLYYGGHFVQVPTYSYTSSQFKLYKNIDLENITVNDLKVFLGEIVGEFDSLYFGIDNGRLELLNNASKFEVIEYSRTCNNLATLYVYHVPLPECDNDDDYFNDQDCSDEEFVQIKKKGKEDEQRLDELQNEKCNNEEGSDSEEPEI</sequence>
<dbReference type="EMBL" id="LNRQ01000002">
    <property type="protein sequence ID" value="KZN04976.1"/>
    <property type="molecule type" value="Genomic_DNA"/>
</dbReference>
<protein>
    <submittedName>
        <fullName evidence="2">Uncharacterized protein</fullName>
    </submittedName>
</protein>